<evidence type="ECO:0000259" key="2">
    <source>
        <dbReference type="Pfam" id="PF21762"/>
    </source>
</evidence>
<proteinExistence type="predicted"/>
<dbReference type="InterPro" id="IPR012337">
    <property type="entry name" value="RNaseH-like_sf"/>
</dbReference>
<dbReference type="InterPro" id="IPR036397">
    <property type="entry name" value="RNaseH_sf"/>
</dbReference>
<reference evidence="3" key="2">
    <citation type="submission" date="2023-05" db="EMBL/GenBank/DDBJ databases">
        <authorList>
            <consortium name="Lawrence Berkeley National Laboratory"/>
            <person name="Steindorff A."/>
            <person name="Hensen N."/>
            <person name="Bonometti L."/>
            <person name="Westerberg I."/>
            <person name="Brannstrom I.O."/>
            <person name="Guillou S."/>
            <person name="Cros-Aarteil S."/>
            <person name="Calhoun S."/>
            <person name="Haridas S."/>
            <person name="Kuo A."/>
            <person name="Mondo S."/>
            <person name="Pangilinan J."/>
            <person name="Riley R."/>
            <person name="Labutti K."/>
            <person name="Andreopoulos B."/>
            <person name="Lipzen A."/>
            <person name="Chen C."/>
            <person name="Yanf M."/>
            <person name="Daum C."/>
            <person name="Ng V."/>
            <person name="Clum A."/>
            <person name="Ohm R."/>
            <person name="Martin F."/>
            <person name="Silar P."/>
            <person name="Natvig D."/>
            <person name="Lalanne C."/>
            <person name="Gautier V."/>
            <person name="Ament-Velasquez S.L."/>
            <person name="Kruys A."/>
            <person name="Hutchinson M.I."/>
            <person name="Powell A.J."/>
            <person name="Barry K."/>
            <person name="Miller A.N."/>
            <person name="Grigoriev I.V."/>
            <person name="Debuchy R."/>
            <person name="Gladieux P."/>
            <person name="Thoren M.H."/>
            <person name="Johannesson H."/>
        </authorList>
    </citation>
    <scope>NUCLEOTIDE SEQUENCE</scope>
    <source>
        <strain evidence="3">CBS 123565</strain>
    </source>
</reference>
<feature type="region of interest" description="Disordered" evidence="1">
    <location>
        <begin position="34"/>
        <end position="56"/>
    </location>
</feature>
<dbReference type="EMBL" id="MU853402">
    <property type="protein sequence ID" value="KAK4137275.1"/>
    <property type="molecule type" value="Genomic_DNA"/>
</dbReference>
<evidence type="ECO:0000313" key="3">
    <source>
        <dbReference type="EMBL" id="KAK4137275.1"/>
    </source>
</evidence>
<dbReference type="SUPFAM" id="SSF53098">
    <property type="entry name" value="Ribonuclease H-like"/>
    <property type="match status" value="1"/>
</dbReference>
<gene>
    <name evidence="3" type="ORF">BT67DRAFT_438536</name>
</gene>
<feature type="region of interest" description="Disordered" evidence="1">
    <location>
        <begin position="264"/>
        <end position="288"/>
    </location>
</feature>
<evidence type="ECO:0000256" key="1">
    <source>
        <dbReference type="SAM" id="MobiDB-lite"/>
    </source>
</evidence>
<dbReference type="AlphaFoldDB" id="A0AAN6UR11"/>
<accession>A0AAN6UR11</accession>
<protein>
    <recommendedName>
        <fullName evidence="2">Gfd2/YDR514C-like C-terminal domain-containing protein</fullName>
    </recommendedName>
</protein>
<comment type="caution">
    <text evidence="3">The sequence shown here is derived from an EMBL/GenBank/DDBJ whole genome shotgun (WGS) entry which is preliminary data.</text>
</comment>
<evidence type="ECO:0000313" key="4">
    <source>
        <dbReference type="Proteomes" id="UP001304895"/>
    </source>
</evidence>
<dbReference type="GO" id="GO:0005634">
    <property type="term" value="C:nucleus"/>
    <property type="evidence" value="ECO:0007669"/>
    <property type="project" value="TreeGrafter"/>
</dbReference>
<keyword evidence="4" id="KW-1185">Reference proteome</keyword>
<dbReference type="GO" id="GO:0003676">
    <property type="term" value="F:nucleic acid binding"/>
    <property type="evidence" value="ECO:0007669"/>
    <property type="project" value="InterPro"/>
</dbReference>
<dbReference type="Pfam" id="PF21762">
    <property type="entry name" value="DEDDh_C"/>
    <property type="match status" value="1"/>
</dbReference>
<dbReference type="Proteomes" id="UP001304895">
    <property type="component" value="Unassembled WGS sequence"/>
</dbReference>
<dbReference type="InterPro" id="IPR048519">
    <property type="entry name" value="Gfd2/YDR514C-like_C"/>
</dbReference>
<sequence>MDDDEFMNRLKAFSGHDEMWEGFDPSGWRSVLAEDQETGGAATGTDRIADTQEDDWDSDDSAGMILNIHKLTVAERRGCKLSKAREFAADEPDYVVPDPKKLEKVDWPETGLAMGDVSPKGTVFVPWTHVQNYPYAFVGKRNSVRAAPLFGLDALHENRVWDLYYVHHPAPTDKKPAVYVPTYQFEHLLDVVNAKLETQLTVPPGKTAEKFYMSFGLGNTPRPRFLGRSNSSEIFMALRKSIPEPHADDDLRRATHLGREAFQSLLDMSRTPKKTNKSDKNRGKRTLSHRAWGRSIKRVQRYLGLRARVVDDPALATGTPQVLDLGSPMVASPEGLPLFVAIDVEAWEQDQGLITEVGIAMLDTADLQGVAPGDGGQNWFSLIRARHIRVKENSWAHNSRYVRGCADKFDFGMSEFIKLADMPSVLADIIDNATFTDPADGTVKPRPVVPVFHESSADIKYLATVGYNPTSTENVIDVVDTREMHQYVNRSNNSASLASVLAALKIPYKHLHNAGNDAVYTLQAMVGLVVKRRVASLEAASKKTSSSTLTTHVPYSDFVEKEGWTSGGEETDGGHAIKLANATDEADAA</sequence>
<name>A0AAN6UR11_9PEZI</name>
<dbReference type="Gene3D" id="3.30.420.10">
    <property type="entry name" value="Ribonuclease H-like superfamily/Ribonuclease H"/>
    <property type="match status" value="1"/>
</dbReference>
<dbReference type="InterPro" id="IPR040151">
    <property type="entry name" value="Gfd2/YDR514C-like"/>
</dbReference>
<dbReference type="PANTHER" id="PTHR28083:SF1">
    <property type="entry name" value="GOOD FOR FULL DBP5 ACTIVITY PROTEIN 2"/>
    <property type="match status" value="1"/>
</dbReference>
<reference evidence="3" key="1">
    <citation type="journal article" date="2023" name="Mol. Phylogenet. Evol.">
        <title>Genome-scale phylogeny and comparative genomics of the fungal order Sordariales.</title>
        <authorList>
            <person name="Hensen N."/>
            <person name="Bonometti L."/>
            <person name="Westerberg I."/>
            <person name="Brannstrom I.O."/>
            <person name="Guillou S."/>
            <person name="Cros-Aarteil S."/>
            <person name="Calhoun S."/>
            <person name="Haridas S."/>
            <person name="Kuo A."/>
            <person name="Mondo S."/>
            <person name="Pangilinan J."/>
            <person name="Riley R."/>
            <person name="LaButti K."/>
            <person name="Andreopoulos B."/>
            <person name="Lipzen A."/>
            <person name="Chen C."/>
            <person name="Yan M."/>
            <person name="Daum C."/>
            <person name="Ng V."/>
            <person name="Clum A."/>
            <person name="Steindorff A."/>
            <person name="Ohm R.A."/>
            <person name="Martin F."/>
            <person name="Silar P."/>
            <person name="Natvig D.O."/>
            <person name="Lalanne C."/>
            <person name="Gautier V."/>
            <person name="Ament-Velasquez S.L."/>
            <person name="Kruys A."/>
            <person name="Hutchinson M.I."/>
            <person name="Powell A.J."/>
            <person name="Barry K."/>
            <person name="Miller A.N."/>
            <person name="Grigoriev I.V."/>
            <person name="Debuchy R."/>
            <person name="Gladieux P."/>
            <person name="Hiltunen Thoren M."/>
            <person name="Johannesson H."/>
        </authorList>
    </citation>
    <scope>NUCLEOTIDE SEQUENCE</scope>
    <source>
        <strain evidence="3">CBS 123565</strain>
    </source>
</reference>
<dbReference type="PANTHER" id="PTHR28083">
    <property type="entry name" value="GOOD FOR FULL DBP5 ACTIVITY PROTEIN 2"/>
    <property type="match status" value="1"/>
</dbReference>
<feature type="domain" description="Gfd2/YDR514C-like C-terminal" evidence="2">
    <location>
        <begin position="339"/>
        <end position="527"/>
    </location>
</feature>
<organism evidence="3 4">
    <name type="scientific">Trichocladium antarcticum</name>
    <dbReference type="NCBI Taxonomy" id="1450529"/>
    <lineage>
        <taxon>Eukaryota</taxon>
        <taxon>Fungi</taxon>
        <taxon>Dikarya</taxon>
        <taxon>Ascomycota</taxon>
        <taxon>Pezizomycotina</taxon>
        <taxon>Sordariomycetes</taxon>
        <taxon>Sordariomycetidae</taxon>
        <taxon>Sordariales</taxon>
        <taxon>Chaetomiaceae</taxon>
        <taxon>Trichocladium</taxon>
    </lineage>
</organism>